<organism evidence="1">
    <name type="scientific">Rhinella marina erythrocytic-like virus</name>
    <dbReference type="NCBI Taxonomy" id="2859906"/>
    <lineage>
        <taxon>Viruses</taxon>
        <taxon>Varidnaviria</taxon>
        <taxon>Bamfordvirae</taxon>
        <taxon>Nucleocytoviricota</taxon>
        <taxon>Megaviricetes</taxon>
        <taxon>Pimascovirales</taxon>
        <taxon>Pimascovirales incertae sedis</taxon>
        <taxon>Iridoviridae</taxon>
    </lineage>
</organism>
<proteinExistence type="predicted"/>
<accession>A0A8F6UAE2</accession>
<dbReference type="EMBL" id="MW582952">
    <property type="protein sequence ID" value="QXT57845.1"/>
    <property type="molecule type" value="Genomic_DNA"/>
</dbReference>
<protein>
    <submittedName>
        <fullName evidence="1">Uncharacterized protein</fullName>
    </submittedName>
</protein>
<reference evidence="1" key="1">
    <citation type="submission" date="2021-02" db="EMBL/GenBank/DDBJ databases">
        <title>Distinct virome patterns of the invasive cane toad (Rhinella marina) across its native and introduced ranges.</title>
        <authorList>
            <person name="Russo A.G."/>
            <person name="Harding E.F."/>
            <person name="Yan G.J."/>
            <person name="Selechnik D."/>
            <person name="Ducatez S."/>
            <person name="DeVore J.L."/>
            <person name="Zhou J."/>
            <person name="Sarma R.R."/>
            <person name="Lee Y.P."/>
            <person name="Richardson M.F."/>
            <person name="Shine R."/>
            <person name="Rollins L.A."/>
            <person name="White P.A."/>
        </authorList>
    </citation>
    <scope>NUCLEOTIDE SEQUENCE</scope>
</reference>
<name>A0A8F6UAE2_9VIRU</name>
<evidence type="ECO:0000313" key="1">
    <source>
        <dbReference type="EMBL" id="QXT57845.1"/>
    </source>
</evidence>
<sequence length="398" mass="44741">MSIIKYTELCSNFRDRTQWENPFNFSITNINAQPTYITDPICFSAPVLEFIPLPKTTNINKSVTKGWNFSFGNYNSIENAYRGAFVAGCQITESITLENLLCYKTRAYIDTDTNVNITTKSSLKDGILHLPGGSVRDGLYTGWVLVNEALSESTIVSQYLGFNLCFKPKTEWKLTHTYTLRKAYNVLPRKATSLSSRLKLNSKIDNINYFIRIPSLNKYSRITGLSEDGLYVYINPFIPSLKNEPCEIIPISMDNVQPFKLITNAHKYSMDLLGISIPNIKLKNNVKVFDIKSLYITIYINNNKPSGSFASNDPNINKCSYVVELDRHRNKGDCNPAFIFCKTLAGPSVEINMSDLSEITISITDESGTILVPEVPDATSPIMPDPDKQVKLSLKLTP</sequence>